<proteinExistence type="predicted"/>
<dbReference type="RefSeq" id="WP_121645174.1">
    <property type="nucleotide sequence ID" value="NZ_RCWN01000001.1"/>
</dbReference>
<dbReference type="AlphaFoldDB" id="A0A3L7JBT0"/>
<evidence type="ECO:0000313" key="2">
    <source>
        <dbReference type="Proteomes" id="UP000281094"/>
    </source>
</evidence>
<keyword evidence="2" id="KW-1185">Reference proteome</keyword>
<dbReference type="EMBL" id="RCWN01000001">
    <property type="protein sequence ID" value="RLQ88208.1"/>
    <property type="molecule type" value="Genomic_DNA"/>
</dbReference>
<accession>A0A3L7JBT0</accession>
<comment type="caution">
    <text evidence="1">The sequence shown here is derived from an EMBL/GenBank/DDBJ whole genome shotgun (WGS) entry which is preliminary data.</text>
</comment>
<organism evidence="1 2">
    <name type="scientific">Notoacmeibacter ruber</name>
    <dbReference type="NCBI Taxonomy" id="2670375"/>
    <lineage>
        <taxon>Bacteria</taxon>
        <taxon>Pseudomonadati</taxon>
        <taxon>Pseudomonadota</taxon>
        <taxon>Alphaproteobacteria</taxon>
        <taxon>Hyphomicrobiales</taxon>
        <taxon>Notoacmeibacteraceae</taxon>
        <taxon>Notoacmeibacter</taxon>
    </lineage>
</organism>
<name>A0A3L7JBT0_9HYPH</name>
<evidence type="ECO:0000313" key="1">
    <source>
        <dbReference type="EMBL" id="RLQ88208.1"/>
    </source>
</evidence>
<reference evidence="1 2" key="1">
    <citation type="submission" date="2018-10" db="EMBL/GenBank/DDBJ databases">
        <title>Notoacmeibacter sp. M2BS9Y-3-1, whole genome shotgun sequence.</title>
        <authorList>
            <person name="Tuo L."/>
        </authorList>
    </citation>
    <scope>NUCLEOTIDE SEQUENCE [LARGE SCALE GENOMIC DNA]</scope>
    <source>
        <strain evidence="1 2">M2BS9Y-3-1</strain>
    </source>
</reference>
<gene>
    <name evidence="1" type="ORF">D8780_08330</name>
</gene>
<dbReference type="Proteomes" id="UP000281094">
    <property type="component" value="Unassembled WGS sequence"/>
</dbReference>
<sequence>MSKNIILKIEQCSEQECGPVRKIIGLIGPKSFCQLIDAADLSANPRSAKKGAVTSDIETSLAEKPELFPAMTKGILIAASNYKELERQRYRLTFEDTEVEGLLDGGHNALATGRHVLTQADIDEKTLRRAKDWDSFSTIWAEKREEISDIEELLEFEMPVEIQVPAKMSDPYVVSEFKSSLLEIGSARNNNAQLTEETKGNKQGLYDDLKSFLPAHISQNVEWKSNDGGRIKVRELLALSWIPLGLLELPNGIHVLPNQIYRNKAVCVDAYNRLLKHPDVSSNVEGGYDFELTDGRVEAALRIAADLPDIYDSLYAKFPDAYNKSGGAFGKINAVRMYVEEKTTSNDKKYLKNPPRTPFRQDEVKYTCPDGFLIPFLYGMRSLMAFGPDGLLKWAVDPDDFISEKLVDALKSYRLAIELGNWDPQQVGKKLSAYDFSESAIRNLI</sequence>
<protein>
    <recommendedName>
        <fullName evidence="3">AIPR protein</fullName>
    </recommendedName>
</protein>
<evidence type="ECO:0008006" key="3">
    <source>
        <dbReference type="Google" id="ProtNLM"/>
    </source>
</evidence>